<feature type="compositionally biased region" description="Basic and acidic residues" evidence="1">
    <location>
        <begin position="46"/>
        <end position="55"/>
    </location>
</feature>
<dbReference type="AlphaFoldDB" id="A0A060PRJ2"/>
<dbReference type="HOGENOM" id="CLU_3026101_0_0_7"/>
<feature type="region of interest" description="Disordered" evidence="1">
    <location>
        <begin position="30"/>
        <end position="55"/>
    </location>
</feature>
<name>A0A060PRJ2_HELPX</name>
<dbReference type="Proteomes" id="UP000031662">
    <property type="component" value="Chromosome"/>
</dbReference>
<evidence type="ECO:0000313" key="3">
    <source>
        <dbReference type="Proteomes" id="UP000031662"/>
    </source>
</evidence>
<reference evidence="2 3" key="1">
    <citation type="submission" date="2013-11" db="EMBL/GenBank/DDBJ databases">
        <title>Estimation of Helicobacter pylori bacteriophage ecology using H. pylori isolates.</title>
        <authorList>
            <person name="Uchiyama J."/>
            <person name="Takemura-Uchiyama I."/>
            <person name="Ujihara T."/>
            <person name="Matsuzaki S."/>
        </authorList>
    </citation>
    <scope>NUCLEOTIDE SEQUENCE [LARGE SCALE GENOMIC DNA]</scope>
    <source>
        <strain evidence="2 3">NY40</strain>
    </source>
</reference>
<proteinExistence type="predicted"/>
<accession>A0A060PRJ2</accession>
<sequence length="55" mass="6548">MSAFDESRAFSTLKTKTQTRFLKFLRCDQNIPNESEKSPNHKRLRDFKNEAKNKD</sequence>
<evidence type="ECO:0000313" key="2">
    <source>
        <dbReference type="EMBL" id="BAO97185.1"/>
    </source>
</evidence>
<organism evidence="2 3">
    <name type="scientific">Helicobacter pylori NY40</name>
    <dbReference type="NCBI Taxonomy" id="1426844"/>
    <lineage>
        <taxon>Bacteria</taxon>
        <taxon>Pseudomonadati</taxon>
        <taxon>Campylobacterota</taxon>
        <taxon>Epsilonproteobacteria</taxon>
        <taxon>Campylobacterales</taxon>
        <taxon>Helicobacteraceae</taxon>
        <taxon>Helicobacter</taxon>
    </lineage>
</organism>
<evidence type="ECO:0000256" key="1">
    <source>
        <dbReference type="SAM" id="MobiDB-lite"/>
    </source>
</evidence>
<gene>
    <name evidence="2" type="ORF">NY40_0154</name>
</gene>
<protein>
    <submittedName>
        <fullName evidence="2">Uncharacterized protein</fullName>
    </submittedName>
</protein>
<dbReference type="EMBL" id="AP014523">
    <property type="protein sequence ID" value="BAO97185.1"/>
    <property type="molecule type" value="Genomic_DNA"/>
</dbReference>